<dbReference type="AlphaFoldDB" id="A0A9F2RBY1"/>
<name>A0A9F2RBY1_PYTBI</name>
<dbReference type="Pfam" id="PF00021">
    <property type="entry name" value="UPAR_LY6"/>
    <property type="match status" value="1"/>
</dbReference>
<feature type="chain" id="PRO_5039899575" evidence="6">
    <location>
        <begin position="17"/>
        <end position="217"/>
    </location>
</feature>
<accession>A0A9F2RBY1</accession>
<evidence type="ECO:0000256" key="2">
    <source>
        <dbReference type="ARBA" id="ARBA00006570"/>
    </source>
</evidence>
<evidence type="ECO:0000256" key="1">
    <source>
        <dbReference type="ARBA" id="ARBA00004613"/>
    </source>
</evidence>
<dbReference type="InterPro" id="IPR004126">
    <property type="entry name" value="PLipase_A2_inh_N"/>
</dbReference>
<comment type="subcellular location">
    <subcellularLocation>
        <location evidence="1">Secreted</location>
    </subcellularLocation>
</comment>
<dbReference type="InterPro" id="IPR050918">
    <property type="entry name" value="CNF-like_PLA2_Inhibitor"/>
</dbReference>
<evidence type="ECO:0000259" key="7">
    <source>
        <dbReference type="SMART" id="SM00134"/>
    </source>
</evidence>
<protein>
    <submittedName>
        <fullName evidence="9">Phospholipase A2 inhibitor and Ly6/PLAUR domain-containing protein-like</fullName>
    </submittedName>
</protein>
<feature type="signal peptide" evidence="6">
    <location>
        <begin position="1"/>
        <end position="16"/>
    </location>
</feature>
<dbReference type="PANTHER" id="PTHR20914">
    <property type="entry name" value="LY6/PLAUR DOMAIN-CONTAINING PROTEIN 8"/>
    <property type="match status" value="1"/>
</dbReference>
<evidence type="ECO:0000313" key="9">
    <source>
        <dbReference type="RefSeq" id="XP_007443221.1"/>
    </source>
</evidence>
<dbReference type="Gene3D" id="2.10.60.10">
    <property type="entry name" value="CD59"/>
    <property type="match status" value="2"/>
</dbReference>
<dbReference type="InterPro" id="IPR016054">
    <property type="entry name" value="LY6_UPA_recep-like"/>
</dbReference>
<evidence type="ECO:0000256" key="5">
    <source>
        <dbReference type="ARBA" id="ARBA00023157"/>
    </source>
</evidence>
<organism evidence="8 9">
    <name type="scientific">Python bivittatus</name>
    <name type="common">Burmese python</name>
    <name type="synonym">Python molurus bivittatus</name>
    <dbReference type="NCBI Taxonomy" id="176946"/>
    <lineage>
        <taxon>Eukaryota</taxon>
        <taxon>Metazoa</taxon>
        <taxon>Chordata</taxon>
        <taxon>Craniata</taxon>
        <taxon>Vertebrata</taxon>
        <taxon>Euteleostomi</taxon>
        <taxon>Lepidosauria</taxon>
        <taxon>Squamata</taxon>
        <taxon>Bifurcata</taxon>
        <taxon>Unidentata</taxon>
        <taxon>Episquamata</taxon>
        <taxon>Toxicofera</taxon>
        <taxon>Serpentes</taxon>
        <taxon>Henophidia</taxon>
        <taxon>Pythonidae</taxon>
        <taxon>Python</taxon>
    </lineage>
</organism>
<dbReference type="Pfam" id="PF02988">
    <property type="entry name" value="PLA2_inh"/>
    <property type="match status" value="1"/>
</dbReference>
<dbReference type="PANTHER" id="PTHR20914:SF25">
    <property type="entry name" value="PHOSPHOLIPASE A2 INHIBITOR AND LY6_PLAUR DOMAIN-CONTAINING PROTEIN"/>
    <property type="match status" value="1"/>
</dbReference>
<dbReference type="Proteomes" id="UP000695026">
    <property type="component" value="Unplaced"/>
</dbReference>
<dbReference type="OMA" id="VECENPM"/>
<evidence type="ECO:0000256" key="6">
    <source>
        <dbReference type="SAM" id="SignalP"/>
    </source>
</evidence>
<dbReference type="InterPro" id="IPR045860">
    <property type="entry name" value="Snake_toxin-like_sf"/>
</dbReference>
<gene>
    <name evidence="9" type="primary">LOC103060421</name>
</gene>
<dbReference type="OrthoDB" id="9030094at2759"/>
<dbReference type="GO" id="GO:0019834">
    <property type="term" value="F:phospholipase A2 inhibitor activity"/>
    <property type="evidence" value="ECO:0007669"/>
    <property type="project" value="UniProtKB-KW"/>
</dbReference>
<dbReference type="GeneID" id="103060421"/>
<reference evidence="9" key="1">
    <citation type="submission" date="2025-08" db="UniProtKB">
        <authorList>
            <consortium name="RefSeq"/>
        </authorList>
    </citation>
    <scope>IDENTIFICATION</scope>
    <source>
        <tissue evidence="9">Liver</tissue>
    </source>
</reference>
<keyword evidence="4 9" id="KW-0593">Phospholipase A2 inhibitor</keyword>
<dbReference type="SMART" id="SM00134">
    <property type="entry name" value="LU"/>
    <property type="match status" value="1"/>
</dbReference>
<keyword evidence="6" id="KW-0732">Signal</keyword>
<evidence type="ECO:0000313" key="8">
    <source>
        <dbReference type="Proteomes" id="UP000695026"/>
    </source>
</evidence>
<keyword evidence="8" id="KW-1185">Reference proteome</keyword>
<keyword evidence="5" id="KW-1015">Disulfide bond</keyword>
<dbReference type="CDD" id="cd23572">
    <property type="entry name" value="TFP_LU_ECD_PINLYP_rpt2"/>
    <property type="match status" value="1"/>
</dbReference>
<dbReference type="KEGG" id="pbi:103060421"/>
<comment type="similarity">
    <text evidence="2">Belongs to the CNF-like-inhibitor family.</text>
</comment>
<keyword evidence="3" id="KW-0964">Secreted</keyword>
<dbReference type="RefSeq" id="XP_007443221.1">
    <property type="nucleotide sequence ID" value="XM_007443159.2"/>
</dbReference>
<evidence type="ECO:0000256" key="4">
    <source>
        <dbReference type="ARBA" id="ARBA00023005"/>
    </source>
</evidence>
<evidence type="ECO:0000256" key="3">
    <source>
        <dbReference type="ARBA" id="ARBA00022525"/>
    </source>
</evidence>
<sequence>MAARILTLCLLSSVLATVTPLKCQSCFASGGQCRNEDMKMMECNGDEDICASIIFRSTFTTPPLSLIMKRCSKSKECFQGYYSTTSVNGRYLQGHMYCCQTDNCNAPTVLMPWRRELLSNGLQCPGCFEENVDSCEGTQPVVCLGNEDQCVSLSANLVAMGAINLKYALKGCTTKNACIYPKGETQVVNGLFHANVSGVECENPMKVSGVWNNVNNS</sequence>
<dbReference type="GO" id="GO:0005576">
    <property type="term" value="C:extracellular region"/>
    <property type="evidence" value="ECO:0007669"/>
    <property type="project" value="UniProtKB-SubCell"/>
</dbReference>
<proteinExistence type="inferred from homology"/>
<dbReference type="SUPFAM" id="SSF57302">
    <property type="entry name" value="Snake toxin-like"/>
    <property type="match status" value="2"/>
</dbReference>
<feature type="domain" description="UPAR/Ly6" evidence="7">
    <location>
        <begin position="21"/>
        <end position="118"/>
    </location>
</feature>